<dbReference type="OrthoDB" id="2288930at2759"/>
<proteinExistence type="predicted"/>
<gene>
    <name evidence="1" type="ORF">MAM1_0056c03618</name>
</gene>
<organism evidence="1">
    <name type="scientific">Mucor ambiguus</name>
    <dbReference type="NCBI Taxonomy" id="91626"/>
    <lineage>
        <taxon>Eukaryota</taxon>
        <taxon>Fungi</taxon>
        <taxon>Fungi incertae sedis</taxon>
        <taxon>Mucoromycota</taxon>
        <taxon>Mucoromycotina</taxon>
        <taxon>Mucoromycetes</taxon>
        <taxon>Mucorales</taxon>
        <taxon>Mucorineae</taxon>
        <taxon>Mucoraceae</taxon>
        <taxon>Mucor</taxon>
    </lineage>
</organism>
<sequence>MDPVPMSAYANELSNALDKAPLSTRALRETLYDVGYRKDFDLVAHDDANFMEITIRYFLDLMSSPNSPLNKIMLERTAASYLIIYLVNQLFIANNDVIELGWLEREFYSTDRSKFDGVLFKVGKKSISPGLIEFSGGINDKTSSRKNSKDIEKLYISMIKVMKDAKTNRMFCMRCYGHYIYFEKLLIFDDTMYRKIDATMEIPNTPRKLKAFIKEIPSILAWKEAVTSHALNLN</sequence>
<evidence type="ECO:0000313" key="1">
    <source>
        <dbReference type="EMBL" id="GAN04158.1"/>
    </source>
</evidence>
<reference evidence="1" key="1">
    <citation type="submission" date="2014-09" db="EMBL/GenBank/DDBJ databases">
        <title>Draft genome sequence of an oleaginous Mucoromycotina fungus Mucor ambiguus NBRC6742.</title>
        <authorList>
            <person name="Takeda I."/>
            <person name="Yamane N."/>
            <person name="Morita T."/>
            <person name="Tamano K."/>
            <person name="Machida M."/>
            <person name="Baker S."/>
            <person name="Koike H."/>
        </authorList>
    </citation>
    <scope>NUCLEOTIDE SEQUENCE</scope>
    <source>
        <strain evidence="1">NBRC 6742</strain>
    </source>
</reference>
<dbReference type="EMBL" id="DF836345">
    <property type="protein sequence ID" value="GAN04158.1"/>
    <property type="molecule type" value="Genomic_DNA"/>
</dbReference>
<name>A0A0C9MQ82_9FUNG</name>
<dbReference type="AlphaFoldDB" id="A0A0C9MQ82"/>
<dbReference type="Proteomes" id="UP000053815">
    <property type="component" value="Unassembled WGS sequence"/>
</dbReference>
<accession>A0A0C9MQ82</accession>
<protein>
    <submittedName>
        <fullName evidence="1">Uncharacterized protein</fullName>
    </submittedName>
</protein>
<keyword evidence="2" id="KW-1185">Reference proteome</keyword>
<evidence type="ECO:0000313" key="2">
    <source>
        <dbReference type="Proteomes" id="UP000053815"/>
    </source>
</evidence>